<organism evidence="2 3">
    <name type="scientific">Devosia geojensis</name>
    <dbReference type="NCBI Taxonomy" id="443610"/>
    <lineage>
        <taxon>Bacteria</taxon>
        <taxon>Pseudomonadati</taxon>
        <taxon>Pseudomonadota</taxon>
        <taxon>Alphaproteobacteria</taxon>
        <taxon>Hyphomicrobiales</taxon>
        <taxon>Devosiaceae</taxon>
        <taxon>Devosia</taxon>
    </lineage>
</organism>
<dbReference type="GO" id="GO:0006355">
    <property type="term" value="P:regulation of DNA-templated transcription"/>
    <property type="evidence" value="ECO:0007669"/>
    <property type="project" value="InterPro"/>
</dbReference>
<keyword evidence="3" id="KW-1185">Reference proteome</keyword>
<dbReference type="STRING" id="443610.VE25_15860"/>
<dbReference type="GO" id="GO:0003677">
    <property type="term" value="F:DNA binding"/>
    <property type="evidence" value="ECO:0007669"/>
    <property type="project" value="InterPro"/>
</dbReference>
<dbReference type="SUPFAM" id="SSF46894">
    <property type="entry name" value="C-terminal effector domain of the bipartite response regulators"/>
    <property type="match status" value="1"/>
</dbReference>
<evidence type="ECO:0000313" key="2">
    <source>
        <dbReference type="EMBL" id="KKB10858.1"/>
    </source>
</evidence>
<dbReference type="Gene3D" id="1.10.10.10">
    <property type="entry name" value="Winged helix-like DNA-binding domain superfamily/Winged helix DNA-binding domain"/>
    <property type="match status" value="1"/>
</dbReference>
<proteinExistence type="predicted"/>
<evidence type="ECO:0000313" key="3">
    <source>
        <dbReference type="Proteomes" id="UP000033632"/>
    </source>
</evidence>
<gene>
    <name evidence="2" type="ORF">VE25_15860</name>
</gene>
<dbReference type="OrthoDB" id="7444822at2"/>
<reference evidence="2 3" key="1">
    <citation type="submission" date="2015-03" db="EMBL/GenBank/DDBJ databases">
        <authorList>
            <person name="Hassan Y.I."/>
            <person name="Lepp D."/>
            <person name="Li X.-Z."/>
            <person name="Zhou T."/>
        </authorList>
    </citation>
    <scope>NUCLEOTIDE SEQUENCE [LARGE SCALE GENOMIC DNA]</scope>
    <source>
        <strain evidence="2 3">BD-c194</strain>
    </source>
</reference>
<dbReference type="Proteomes" id="UP000033632">
    <property type="component" value="Unassembled WGS sequence"/>
</dbReference>
<comment type="caution">
    <text evidence="2">The sequence shown here is derived from an EMBL/GenBank/DDBJ whole genome shotgun (WGS) entry which is preliminary data.</text>
</comment>
<dbReference type="InterPro" id="IPR036388">
    <property type="entry name" value="WH-like_DNA-bd_sf"/>
</dbReference>
<sequence length="370" mass="39238">MRADLATVAELTARIYESAYDQGRWQDVVDGLKDAFEGSRACITRIGPAAIAAVATDRSDNLAAGAAFNAFSRDPVMLASASLPPGRTFQRSTIADADFRRRELWIDWLDPRGMHDCLMANLPGGGGSQLFVSVDRHDRQPIEADDWRLFDVLLPHILRAGALSNDLQQLGIMGTFWQMERPLALVDAGLKVKLVNPAAERLLARPGAPLAISAGELRAADMDLDRKLLRLVGTAAGSGGNPLAPMGGTMVVGLAAETPGEALVVCVLPFGRAEAYGLPQRQLALVALRPVAPPDPRAFGEQLTAAFGLSPAEARLAATLAAGRSLSEAAHAGGVTVKTARTYLERVFRKTGTGHQGQLVALLKSVEPIA</sequence>
<dbReference type="InterPro" id="IPR000792">
    <property type="entry name" value="Tscrpt_reg_LuxR_C"/>
</dbReference>
<dbReference type="SMART" id="SM00421">
    <property type="entry name" value="HTH_LUXR"/>
    <property type="match status" value="1"/>
</dbReference>
<feature type="domain" description="HTH luxR-type" evidence="1">
    <location>
        <begin position="306"/>
        <end position="363"/>
    </location>
</feature>
<dbReference type="PATRIC" id="fig|443610.3.peg.1453"/>
<accession>A0A0F5FPV8</accession>
<dbReference type="RefSeq" id="WP_046109623.1">
    <property type="nucleotide sequence ID" value="NZ_JZEX01000130.1"/>
</dbReference>
<dbReference type="InterPro" id="IPR016032">
    <property type="entry name" value="Sig_transdc_resp-reg_C-effctor"/>
</dbReference>
<name>A0A0F5FPV8_9HYPH</name>
<evidence type="ECO:0000259" key="1">
    <source>
        <dbReference type="SMART" id="SM00421"/>
    </source>
</evidence>
<dbReference type="EMBL" id="JZEX01000130">
    <property type="protein sequence ID" value="KKB10858.1"/>
    <property type="molecule type" value="Genomic_DNA"/>
</dbReference>
<protein>
    <recommendedName>
        <fullName evidence="1">HTH luxR-type domain-containing protein</fullName>
    </recommendedName>
</protein>
<dbReference type="AlphaFoldDB" id="A0A0F5FPV8"/>